<dbReference type="SUPFAM" id="SSF49464">
    <property type="entry name" value="Carboxypeptidase regulatory domain-like"/>
    <property type="match status" value="1"/>
</dbReference>
<sequence length="285" mass="30893">MPESPASREYPPMRMWRRLAVVLSGLCLGALTSTTLSAQGVTGPAFVLGSLRADSTKTPIVGAELVLTSVGRTTRTDSTGAFAFRELPSGRHRMMVRAVGFQTITVNMDVPADGVDDVHMTLKRAVNELETVDVKASGGIRAFLLNGFEERRKLGIGRFLDSTVLGDVDPKRWASVVMEKIPGVRLINYSGRRSFASTRGAISFRERPKGDAFDLAQGAPPNCYVQVIVDGLQRYGSRPGEPLLDVNSLEGPFVAAEYYTVAETPLQFNREGNAPCGTLALWTGR</sequence>
<gene>
    <name evidence="1" type="ORF">DGD08_12000</name>
</gene>
<dbReference type="Gene3D" id="2.60.40.1120">
    <property type="entry name" value="Carboxypeptidase-like, regulatory domain"/>
    <property type="match status" value="1"/>
</dbReference>
<dbReference type="GO" id="GO:0004180">
    <property type="term" value="F:carboxypeptidase activity"/>
    <property type="evidence" value="ECO:0007669"/>
    <property type="project" value="UniProtKB-KW"/>
</dbReference>
<dbReference type="AlphaFoldDB" id="A0A3D4V9X3"/>
<comment type="caution">
    <text evidence="1">The sequence shown here is derived from an EMBL/GenBank/DDBJ whole genome shotgun (WGS) entry which is preliminary data.</text>
</comment>
<dbReference type="EMBL" id="DPIY01000010">
    <property type="protein sequence ID" value="HCT57916.1"/>
    <property type="molecule type" value="Genomic_DNA"/>
</dbReference>
<protein>
    <submittedName>
        <fullName evidence="1">Carboxypeptidase-like regulatory domain-containing protein</fullName>
    </submittedName>
</protein>
<keyword evidence="1" id="KW-0645">Protease</keyword>
<dbReference type="InterPro" id="IPR008969">
    <property type="entry name" value="CarboxyPept-like_regulatory"/>
</dbReference>
<keyword evidence="1" id="KW-0121">Carboxypeptidase</keyword>
<proteinExistence type="predicted"/>
<evidence type="ECO:0000313" key="1">
    <source>
        <dbReference type="EMBL" id="HCT57916.1"/>
    </source>
</evidence>
<evidence type="ECO:0000313" key="2">
    <source>
        <dbReference type="Proteomes" id="UP000264071"/>
    </source>
</evidence>
<dbReference type="Proteomes" id="UP000264071">
    <property type="component" value="Unassembled WGS sequence"/>
</dbReference>
<reference evidence="1 2" key="1">
    <citation type="journal article" date="2018" name="Nat. Biotechnol.">
        <title>A standardized bacterial taxonomy based on genome phylogeny substantially revises the tree of life.</title>
        <authorList>
            <person name="Parks D.H."/>
            <person name="Chuvochina M."/>
            <person name="Waite D.W."/>
            <person name="Rinke C."/>
            <person name="Skarshewski A."/>
            <person name="Chaumeil P.A."/>
            <person name="Hugenholtz P."/>
        </authorList>
    </citation>
    <scope>NUCLEOTIDE SEQUENCE [LARGE SCALE GENOMIC DNA]</scope>
    <source>
        <strain evidence="1">UBA8844</strain>
    </source>
</reference>
<accession>A0A3D4V9X3</accession>
<name>A0A3D4V9X3_9BACT</name>
<keyword evidence="1" id="KW-0378">Hydrolase</keyword>
<dbReference type="Pfam" id="PF13620">
    <property type="entry name" value="CarboxypepD_reg"/>
    <property type="match status" value="1"/>
</dbReference>
<organism evidence="1 2">
    <name type="scientific">Gemmatimonas aurantiaca</name>
    <dbReference type="NCBI Taxonomy" id="173480"/>
    <lineage>
        <taxon>Bacteria</taxon>
        <taxon>Pseudomonadati</taxon>
        <taxon>Gemmatimonadota</taxon>
        <taxon>Gemmatimonadia</taxon>
        <taxon>Gemmatimonadales</taxon>
        <taxon>Gemmatimonadaceae</taxon>
        <taxon>Gemmatimonas</taxon>
    </lineage>
</organism>